<evidence type="ECO:0000256" key="3">
    <source>
        <dbReference type="ARBA" id="ARBA00023002"/>
    </source>
</evidence>
<dbReference type="OrthoDB" id="9781972at2"/>
<keyword evidence="2" id="KW-0223">Dioxygenase</keyword>
<dbReference type="EMBL" id="CP015217">
    <property type="protein sequence ID" value="AOP36159.1"/>
    <property type="molecule type" value="Genomic_DNA"/>
</dbReference>
<comment type="cofactor">
    <cofactor evidence="1">
        <name>L-ascorbate</name>
        <dbReference type="ChEBI" id="CHEBI:38290"/>
    </cofactor>
</comment>
<proteinExistence type="predicted"/>
<dbReference type="GO" id="GO:0051213">
    <property type="term" value="F:dioxygenase activity"/>
    <property type="evidence" value="ECO:0007669"/>
    <property type="project" value="UniProtKB-KW"/>
</dbReference>
<dbReference type="InterPro" id="IPR018655">
    <property type="entry name" value="DUF2086"/>
</dbReference>
<dbReference type="InterPro" id="IPR006620">
    <property type="entry name" value="Pro_4_hyd_alph"/>
</dbReference>
<keyword evidence="6" id="KW-1185">Reference proteome</keyword>
<dbReference type="AlphaFoldDB" id="A0A1D7V2V8"/>
<name>A0A1D7V2V8_9LEPT</name>
<evidence type="ECO:0000256" key="1">
    <source>
        <dbReference type="ARBA" id="ARBA00001961"/>
    </source>
</evidence>
<protein>
    <submittedName>
        <fullName evidence="5">Prolyl 4-hydroxylase subunit alpha</fullName>
    </submittedName>
</protein>
<feature type="domain" description="Prolyl 4-hydroxylase alpha subunit" evidence="4">
    <location>
        <begin position="35"/>
        <end position="245"/>
    </location>
</feature>
<dbReference type="GO" id="GO:0016705">
    <property type="term" value="F:oxidoreductase activity, acting on paired donors, with incorporation or reduction of molecular oxygen"/>
    <property type="evidence" value="ECO:0007669"/>
    <property type="project" value="InterPro"/>
</dbReference>
<evidence type="ECO:0000313" key="6">
    <source>
        <dbReference type="Proteomes" id="UP000094197"/>
    </source>
</evidence>
<dbReference type="Proteomes" id="UP000094197">
    <property type="component" value="Chromosome 1"/>
</dbReference>
<evidence type="ECO:0000259" key="4">
    <source>
        <dbReference type="SMART" id="SM00702"/>
    </source>
</evidence>
<gene>
    <name evidence="5" type="ORF">A0128_17665</name>
</gene>
<organism evidence="5 6">
    <name type="scientific">Leptospira tipperaryensis</name>
    <dbReference type="NCBI Taxonomy" id="2564040"/>
    <lineage>
        <taxon>Bacteria</taxon>
        <taxon>Pseudomonadati</taxon>
        <taxon>Spirochaetota</taxon>
        <taxon>Spirochaetia</taxon>
        <taxon>Leptospirales</taxon>
        <taxon>Leptospiraceae</taxon>
        <taxon>Leptospira</taxon>
    </lineage>
</organism>
<evidence type="ECO:0000313" key="5">
    <source>
        <dbReference type="EMBL" id="AOP36159.1"/>
    </source>
</evidence>
<dbReference type="KEGG" id="laj:A0128_17665"/>
<dbReference type="Pfam" id="PF09859">
    <property type="entry name" value="Oxygenase-NA"/>
    <property type="match status" value="1"/>
</dbReference>
<dbReference type="SMART" id="SM00702">
    <property type="entry name" value="P4Hc"/>
    <property type="match status" value="1"/>
</dbReference>
<dbReference type="GO" id="GO:0031418">
    <property type="term" value="F:L-ascorbic acid binding"/>
    <property type="evidence" value="ECO:0007669"/>
    <property type="project" value="InterPro"/>
</dbReference>
<reference evidence="5 6" key="1">
    <citation type="submission" date="2016-04" db="EMBL/GenBank/DDBJ databases">
        <title>Complete genome seqeunce of Leptospira alstonii serovar Room22.</title>
        <authorList>
            <person name="Nally J.E."/>
            <person name="Bayles D.O."/>
            <person name="Hurley D."/>
            <person name="Fanning S."/>
            <person name="McMahon B.J."/>
            <person name="Arent Z."/>
        </authorList>
    </citation>
    <scope>NUCLEOTIDE SEQUENCE [LARGE SCALE GENOMIC DNA]</scope>
    <source>
        <strain evidence="5 6">GWTS #1</strain>
    </source>
</reference>
<sequence>MKNKAHVLKSLPGVGIHSKIERVDWSNVAQKLNEKGFAVVSKFISASDCKSLIRLYDQSELYRKTVIMERYRFGLGEYKYFDYPLPDSIQTLRENIYSYLAPIANSWMDLLQIEKKFPEKFSELQKLCRENKQTKPTALILKYGVGGFNTLHQDLYGEVYFPIQAAIFLNQPDQDYEGGEFVMTQTVPRAQSKAIVLKPKQGDMIFFTTNFRPMLGSKGYYRVQMKHGVSEIDSGERYTLGIIFHDATS</sequence>
<evidence type="ECO:0000256" key="2">
    <source>
        <dbReference type="ARBA" id="ARBA00022964"/>
    </source>
</evidence>
<dbReference type="Gene3D" id="2.60.120.620">
    <property type="entry name" value="q2cbj1_9rhob like domain"/>
    <property type="match status" value="1"/>
</dbReference>
<dbReference type="GO" id="GO:0005506">
    <property type="term" value="F:iron ion binding"/>
    <property type="evidence" value="ECO:0007669"/>
    <property type="project" value="InterPro"/>
</dbReference>
<keyword evidence="3" id="KW-0560">Oxidoreductase</keyword>
<accession>A0A1D7V2V8</accession>